<evidence type="ECO:0000313" key="4">
    <source>
        <dbReference type="EMBL" id="OBZ81150.1"/>
    </source>
</evidence>
<feature type="domain" description="CCHC-type" evidence="3">
    <location>
        <begin position="308"/>
        <end position="323"/>
    </location>
</feature>
<gene>
    <name evidence="4" type="ORF">A0J61_10800</name>
</gene>
<dbReference type="GO" id="GO:0008270">
    <property type="term" value="F:zinc ion binding"/>
    <property type="evidence" value="ECO:0007669"/>
    <property type="project" value="UniProtKB-KW"/>
</dbReference>
<dbReference type="SUPFAM" id="SSF57756">
    <property type="entry name" value="Retrovirus zinc finger-like domains"/>
    <property type="match status" value="1"/>
</dbReference>
<dbReference type="EMBL" id="LUGH01001402">
    <property type="protein sequence ID" value="OBZ81150.1"/>
    <property type="molecule type" value="Genomic_DNA"/>
</dbReference>
<dbReference type="SMART" id="SM00343">
    <property type="entry name" value="ZnF_C2HC"/>
    <property type="match status" value="2"/>
</dbReference>
<feature type="domain" description="CCHC-type" evidence="3">
    <location>
        <begin position="287"/>
        <end position="302"/>
    </location>
</feature>
<feature type="region of interest" description="Disordered" evidence="2">
    <location>
        <begin position="332"/>
        <end position="357"/>
    </location>
</feature>
<keyword evidence="5" id="KW-1185">Reference proteome</keyword>
<dbReference type="InterPro" id="IPR001878">
    <property type="entry name" value="Znf_CCHC"/>
</dbReference>
<dbReference type="AlphaFoldDB" id="A0A1C7MWF5"/>
<dbReference type="GO" id="GO:0003676">
    <property type="term" value="F:nucleic acid binding"/>
    <property type="evidence" value="ECO:0007669"/>
    <property type="project" value="InterPro"/>
</dbReference>
<keyword evidence="1" id="KW-0863">Zinc-finger</keyword>
<reference evidence="4 5" key="1">
    <citation type="submission" date="2016-03" db="EMBL/GenBank/DDBJ databases">
        <title>Choanephora cucurbitarum.</title>
        <authorList>
            <person name="Min B."/>
            <person name="Park H."/>
            <person name="Park J.-H."/>
            <person name="Shin H.-D."/>
            <person name="Choi I.-G."/>
        </authorList>
    </citation>
    <scope>NUCLEOTIDE SEQUENCE [LARGE SCALE GENOMIC DNA]</scope>
    <source>
        <strain evidence="4 5">KUS-F28377</strain>
    </source>
</reference>
<feature type="non-terminal residue" evidence="4">
    <location>
        <position position="357"/>
    </location>
</feature>
<dbReference type="OrthoDB" id="2202398at2759"/>
<dbReference type="Pfam" id="PF00098">
    <property type="entry name" value="zf-CCHC"/>
    <property type="match status" value="1"/>
</dbReference>
<sequence>MDQNREQSQVRILMVPPLQNTFGSLPPDNPTSNPPASLEPLPDTQLPPHIPLSALPSSASSASSSFSPKPLAMSYAAAAVSSRNRKETVLYRSSTFDGHNNDNTHSLVHKTVTTDHSVFYHVPKNFSHLRSEIALKLSEKFPFGIGLGLTSSEDHLGTVIEISLVSKETCDIATSQPIIVDEKKFYASPAIHPDRALLKVNLTKLPIWEGQRLKDSLLNNLSRYGIVREMTLYLADWSGCWFTGNGHVYLERPNDNNKTFESLTYKIPLEGDNTFCLGTWTNMGKHCVYCKETGHYRKECTKAPTEKRRCYQCGNTGHIARNCFRISTDDSASNKRRRGERINPKHFPMKPSQLIVT</sequence>
<protein>
    <recommendedName>
        <fullName evidence="3">CCHC-type domain-containing protein</fullName>
    </recommendedName>
</protein>
<feature type="compositionally biased region" description="Low complexity" evidence="2">
    <location>
        <begin position="51"/>
        <end position="67"/>
    </location>
</feature>
<dbReference type="Proteomes" id="UP000093000">
    <property type="component" value="Unassembled WGS sequence"/>
</dbReference>
<dbReference type="InterPro" id="IPR036875">
    <property type="entry name" value="Znf_CCHC_sf"/>
</dbReference>
<evidence type="ECO:0000256" key="2">
    <source>
        <dbReference type="SAM" id="MobiDB-lite"/>
    </source>
</evidence>
<dbReference type="PROSITE" id="PS50158">
    <property type="entry name" value="ZF_CCHC"/>
    <property type="match status" value="2"/>
</dbReference>
<dbReference type="Gene3D" id="4.10.60.10">
    <property type="entry name" value="Zinc finger, CCHC-type"/>
    <property type="match status" value="1"/>
</dbReference>
<comment type="caution">
    <text evidence="4">The sequence shown here is derived from an EMBL/GenBank/DDBJ whole genome shotgun (WGS) entry which is preliminary data.</text>
</comment>
<feature type="region of interest" description="Disordered" evidence="2">
    <location>
        <begin position="1"/>
        <end position="67"/>
    </location>
</feature>
<name>A0A1C7MWF5_9FUNG</name>
<organism evidence="4 5">
    <name type="scientific">Choanephora cucurbitarum</name>
    <dbReference type="NCBI Taxonomy" id="101091"/>
    <lineage>
        <taxon>Eukaryota</taxon>
        <taxon>Fungi</taxon>
        <taxon>Fungi incertae sedis</taxon>
        <taxon>Mucoromycota</taxon>
        <taxon>Mucoromycotina</taxon>
        <taxon>Mucoromycetes</taxon>
        <taxon>Mucorales</taxon>
        <taxon>Mucorineae</taxon>
        <taxon>Choanephoraceae</taxon>
        <taxon>Choanephoroideae</taxon>
        <taxon>Choanephora</taxon>
    </lineage>
</organism>
<evidence type="ECO:0000256" key="1">
    <source>
        <dbReference type="PROSITE-ProRule" id="PRU00047"/>
    </source>
</evidence>
<evidence type="ECO:0000313" key="5">
    <source>
        <dbReference type="Proteomes" id="UP000093000"/>
    </source>
</evidence>
<keyword evidence="1" id="KW-0862">Zinc</keyword>
<keyword evidence="1" id="KW-0479">Metal-binding</keyword>
<dbReference type="STRING" id="101091.A0A1C7MWF5"/>
<dbReference type="InParanoid" id="A0A1C7MWF5"/>
<evidence type="ECO:0000259" key="3">
    <source>
        <dbReference type="PROSITE" id="PS50158"/>
    </source>
</evidence>
<proteinExistence type="predicted"/>
<feature type="compositionally biased region" description="Polar residues" evidence="2">
    <location>
        <begin position="1"/>
        <end position="10"/>
    </location>
</feature>
<accession>A0A1C7MWF5</accession>